<accession>A0A1H9ZER7</accession>
<keyword evidence="2" id="KW-1185">Reference proteome</keyword>
<dbReference type="OrthoDB" id="382421at2157"/>
<organism evidence="1 2">
    <name type="scientific">Methanococcoides vulcani</name>
    <dbReference type="NCBI Taxonomy" id="1353158"/>
    <lineage>
        <taxon>Archaea</taxon>
        <taxon>Methanobacteriati</taxon>
        <taxon>Methanobacteriota</taxon>
        <taxon>Stenosarchaea group</taxon>
        <taxon>Methanomicrobia</taxon>
        <taxon>Methanosarcinales</taxon>
        <taxon>Methanosarcinaceae</taxon>
        <taxon>Methanococcoides</taxon>
    </lineage>
</organism>
<dbReference type="RefSeq" id="WP_091689584.1">
    <property type="nucleotide sequence ID" value="NZ_CAAGSJ010000001.1"/>
</dbReference>
<dbReference type="PROSITE" id="PS51257">
    <property type="entry name" value="PROKAR_LIPOPROTEIN"/>
    <property type="match status" value="1"/>
</dbReference>
<proteinExistence type="predicted"/>
<name>A0A1H9ZER7_9EURY</name>
<dbReference type="EMBL" id="FOHQ01000002">
    <property type="protein sequence ID" value="SES80139.1"/>
    <property type="molecule type" value="Genomic_DNA"/>
</dbReference>
<gene>
    <name evidence="1" type="ORF">SAMN04488587_1072</name>
</gene>
<dbReference type="AlphaFoldDB" id="A0A1H9ZER7"/>
<protein>
    <submittedName>
        <fullName evidence="1">Uncharacterized protein</fullName>
    </submittedName>
</protein>
<evidence type="ECO:0000313" key="1">
    <source>
        <dbReference type="EMBL" id="SES80139.1"/>
    </source>
</evidence>
<reference evidence="2" key="1">
    <citation type="submission" date="2016-10" db="EMBL/GenBank/DDBJ databases">
        <authorList>
            <person name="Varghese N."/>
            <person name="Submissions S."/>
        </authorList>
    </citation>
    <scope>NUCLEOTIDE SEQUENCE [LARGE SCALE GENOMIC DNA]</scope>
    <source>
        <strain evidence="2">SLH 33</strain>
    </source>
</reference>
<evidence type="ECO:0000313" key="2">
    <source>
        <dbReference type="Proteomes" id="UP000243338"/>
    </source>
</evidence>
<sequence length="185" mass="19934">MKRVKLVVALLMVVAMLGCIPAAMAHQANCTETVNPHGKTVPPAGYSTLPGPKGGQNDDGFYNLSALAGPDIAWVNITVVDKGADNVYNTTDDTSFGPFLVNNSTKIHNTSYDFGLKIKYTEANGAEPSIKHMATFGKDNKGQSKAIEWHIKGQGDFAWVAEFYFEDGTLEGTVVTHCYVPPPPK</sequence>
<dbReference type="Proteomes" id="UP000243338">
    <property type="component" value="Unassembled WGS sequence"/>
</dbReference>